<evidence type="ECO:0000313" key="2">
    <source>
        <dbReference type="Proteomes" id="UP000266723"/>
    </source>
</evidence>
<name>A0ABQ7BPW8_BRACR</name>
<organism evidence="1 2">
    <name type="scientific">Brassica cretica</name>
    <name type="common">Mustard</name>
    <dbReference type="NCBI Taxonomy" id="69181"/>
    <lineage>
        <taxon>Eukaryota</taxon>
        <taxon>Viridiplantae</taxon>
        <taxon>Streptophyta</taxon>
        <taxon>Embryophyta</taxon>
        <taxon>Tracheophyta</taxon>
        <taxon>Spermatophyta</taxon>
        <taxon>Magnoliopsida</taxon>
        <taxon>eudicotyledons</taxon>
        <taxon>Gunneridae</taxon>
        <taxon>Pentapetalae</taxon>
        <taxon>rosids</taxon>
        <taxon>malvids</taxon>
        <taxon>Brassicales</taxon>
        <taxon>Brassicaceae</taxon>
        <taxon>Brassiceae</taxon>
        <taxon>Brassica</taxon>
    </lineage>
</organism>
<dbReference type="EMBL" id="QGKV02001507">
    <property type="protein sequence ID" value="KAF3533941.1"/>
    <property type="molecule type" value="Genomic_DNA"/>
</dbReference>
<proteinExistence type="predicted"/>
<reference evidence="1 2" key="1">
    <citation type="journal article" date="2020" name="BMC Genomics">
        <title>Intraspecific diversification of the crop wild relative Brassica cretica Lam. using demographic model selection.</title>
        <authorList>
            <person name="Kioukis A."/>
            <person name="Michalopoulou V.A."/>
            <person name="Briers L."/>
            <person name="Pirintsos S."/>
            <person name="Studholme D.J."/>
            <person name="Pavlidis P."/>
            <person name="Sarris P.F."/>
        </authorList>
    </citation>
    <scope>NUCLEOTIDE SEQUENCE [LARGE SCALE GENOMIC DNA]</scope>
    <source>
        <strain evidence="2">cv. PFS-1207/04</strain>
    </source>
</reference>
<comment type="caution">
    <text evidence="1">The sequence shown here is derived from an EMBL/GenBank/DDBJ whole genome shotgun (WGS) entry which is preliminary data.</text>
</comment>
<keyword evidence="2" id="KW-1185">Reference proteome</keyword>
<protein>
    <submittedName>
        <fullName evidence="1">Uncharacterized protein</fullName>
    </submittedName>
</protein>
<accession>A0ABQ7BPW8</accession>
<gene>
    <name evidence="1" type="ORF">DY000_02041099</name>
</gene>
<evidence type="ECO:0000313" key="1">
    <source>
        <dbReference type="EMBL" id="KAF3533941.1"/>
    </source>
</evidence>
<dbReference type="Proteomes" id="UP000266723">
    <property type="component" value="Unassembled WGS sequence"/>
</dbReference>
<sequence length="52" mass="5645">MGRGETGRAACTRVVASPLLAFCFLCKIWGIDVNGSWFGRTGWDLCGIQDHA</sequence>